<evidence type="ECO:0000313" key="1">
    <source>
        <dbReference type="EMBL" id="AOV06877.1"/>
    </source>
</evidence>
<gene>
    <name evidence="1" type="ORF">BI350_04370</name>
</gene>
<keyword evidence="2" id="KW-1185">Reference proteome</keyword>
<dbReference type="Proteomes" id="UP000185746">
    <property type="component" value="Chromosome"/>
</dbReference>
<sequence>MKVYKLTAYESNGTVVMDESVEAANDEEAKVKGHAILEEKNLLESTHRLASPTGKLILFHS</sequence>
<accession>A0A1D8JDU7</accession>
<organism evidence="1 2">
    <name type="scientific">Sporosarcina ureilytica</name>
    <dbReference type="NCBI Taxonomy" id="298596"/>
    <lineage>
        <taxon>Bacteria</taxon>
        <taxon>Bacillati</taxon>
        <taxon>Bacillota</taxon>
        <taxon>Bacilli</taxon>
        <taxon>Bacillales</taxon>
        <taxon>Caryophanaceae</taxon>
        <taxon>Sporosarcina</taxon>
    </lineage>
</organism>
<evidence type="ECO:0000313" key="2">
    <source>
        <dbReference type="Proteomes" id="UP000185746"/>
    </source>
</evidence>
<dbReference type="InterPro" id="IPR025544">
    <property type="entry name" value="YhzD"/>
</dbReference>
<evidence type="ECO:0008006" key="3">
    <source>
        <dbReference type="Google" id="ProtNLM"/>
    </source>
</evidence>
<name>A0A1D8JDU7_9BACL</name>
<proteinExistence type="predicted"/>
<dbReference type="KEGG" id="surl:BI350_04370"/>
<dbReference type="AlphaFoldDB" id="A0A1D8JDU7"/>
<protein>
    <recommendedName>
        <fullName evidence="3">YhzD-like protein</fullName>
    </recommendedName>
</protein>
<dbReference type="Pfam" id="PF14120">
    <property type="entry name" value="YhzD"/>
    <property type="match status" value="1"/>
</dbReference>
<dbReference type="EMBL" id="CP017560">
    <property type="protein sequence ID" value="AOV06877.1"/>
    <property type="molecule type" value="Genomic_DNA"/>
</dbReference>
<dbReference type="RefSeq" id="WP_075527001.1">
    <property type="nucleotide sequence ID" value="NZ_CP017560.1"/>
</dbReference>
<reference evidence="1 2" key="1">
    <citation type="submission" date="2016-09" db="EMBL/GenBank/DDBJ databases">
        <title>Complete genome sequence of the Lysinibacillus sphaericus LMG 22257, a specie of Bacillus with ureolytic activity that can effectively biodeposit calcium carbonate.</title>
        <authorList>
            <person name="Yan W."/>
        </authorList>
    </citation>
    <scope>NUCLEOTIDE SEQUENCE [LARGE SCALE GENOMIC DNA]</scope>
    <source>
        <strain evidence="1 2">LMG 22257</strain>
    </source>
</reference>